<protein>
    <submittedName>
        <fullName evidence="1">Cyclin IaZm</fullName>
    </submittedName>
</protein>
<dbReference type="AlphaFoldDB" id="A0A0A9CZV9"/>
<organism evidence="1">
    <name type="scientific">Arundo donax</name>
    <name type="common">Giant reed</name>
    <name type="synonym">Donax arundinaceus</name>
    <dbReference type="NCBI Taxonomy" id="35708"/>
    <lineage>
        <taxon>Eukaryota</taxon>
        <taxon>Viridiplantae</taxon>
        <taxon>Streptophyta</taxon>
        <taxon>Embryophyta</taxon>
        <taxon>Tracheophyta</taxon>
        <taxon>Spermatophyta</taxon>
        <taxon>Magnoliopsida</taxon>
        <taxon>Liliopsida</taxon>
        <taxon>Poales</taxon>
        <taxon>Poaceae</taxon>
        <taxon>PACMAD clade</taxon>
        <taxon>Arundinoideae</taxon>
        <taxon>Arundineae</taxon>
        <taxon>Arundo</taxon>
    </lineage>
</organism>
<reference evidence="1" key="2">
    <citation type="journal article" date="2015" name="Data Brief">
        <title>Shoot transcriptome of the giant reed, Arundo donax.</title>
        <authorList>
            <person name="Barrero R.A."/>
            <person name="Guerrero F.D."/>
            <person name="Moolhuijzen P."/>
            <person name="Goolsby J.A."/>
            <person name="Tidwell J."/>
            <person name="Bellgard S.E."/>
            <person name="Bellgard M.I."/>
        </authorList>
    </citation>
    <scope>NUCLEOTIDE SEQUENCE</scope>
    <source>
        <tissue evidence="1">Shoot tissue taken approximately 20 cm above the soil surface</tissue>
    </source>
</reference>
<proteinExistence type="predicted"/>
<accession>A0A0A9CZV9</accession>
<sequence>MRYSISVSSAKKKTICSSSLSPAAFTNRTKETYGVGTVRLHSILFQDCLLHDQNPLPTVNIITYVLEFADLQQKNYSASEDPKQKLSLNGDSKALLWRPNLLVLACYEHGHDAYKLQLGPWHWLQ</sequence>
<name>A0A0A9CZV9_ARUDO</name>
<dbReference type="EMBL" id="GBRH01216026">
    <property type="protein sequence ID" value="JAD81869.1"/>
    <property type="molecule type" value="Transcribed_RNA"/>
</dbReference>
<evidence type="ECO:0000313" key="1">
    <source>
        <dbReference type="EMBL" id="JAD81869.1"/>
    </source>
</evidence>
<reference evidence="1" key="1">
    <citation type="submission" date="2014-09" db="EMBL/GenBank/DDBJ databases">
        <authorList>
            <person name="Magalhaes I.L.F."/>
            <person name="Oliveira U."/>
            <person name="Santos F.R."/>
            <person name="Vidigal T.H.D.A."/>
            <person name="Brescovit A.D."/>
            <person name="Santos A.J."/>
        </authorList>
    </citation>
    <scope>NUCLEOTIDE SEQUENCE</scope>
    <source>
        <tissue evidence="1">Shoot tissue taken approximately 20 cm above the soil surface</tissue>
    </source>
</reference>